<feature type="domain" description="OmpR/PhoB-type" evidence="9">
    <location>
        <begin position="126"/>
        <end position="227"/>
    </location>
</feature>
<gene>
    <name evidence="10" type="ORF">QYF49_04715</name>
</gene>
<dbReference type="CDD" id="cd00383">
    <property type="entry name" value="trans_reg_C"/>
    <property type="match status" value="1"/>
</dbReference>
<evidence type="ECO:0000256" key="2">
    <source>
        <dbReference type="ARBA" id="ARBA00023012"/>
    </source>
</evidence>
<dbReference type="Pfam" id="PF00072">
    <property type="entry name" value="Response_reg"/>
    <property type="match status" value="1"/>
</dbReference>
<dbReference type="SMART" id="SM00448">
    <property type="entry name" value="REC"/>
    <property type="match status" value="1"/>
</dbReference>
<dbReference type="SUPFAM" id="SSF52172">
    <property type="entry name" value="CheY-like"/>
    <property type="match status" value="1"/>
</dbReference>
<dbReference type="PANTHER" id="PTHR48111">
    <property type="entry name" value="REGULATOR OF RPOS"/>
    <property type="match status" value="1"/>
</dbReference>
<dbReference type="PANTHER" id="PTHR48111:SF73">
    <property type="entry name" value="ALKALINE PHOSPHATASE SYNTHESIS TRANSCRIPTIONAL REGULATORY PROTEIN PHOP"/>
    <property type="match status" value="1"/>
</dbReference>
<dbReference type="InterPro" id="IPR016032">
    <property type="entry name" value="Sig_transdc_resp-reg_C-effctor"/>
</dbReference>
<dbReference type="InterPro" id="IPR001789">
    <property type="entry name" value="Sig_transdc_resp-reg_receiver"/>
</dbReference>
<dbReference type="PROSITE" id="PS51755">
    <property type="entry name" value="OMPR_PHOB"/>
    <property type="match status" value="1"/>
</dbReference>
<protein>
    <submittedName>
        <fullName evidence="10">Response regulator transcription factor</fullName>
    </submittedName>
</protein>
<comment type="caution">
    <text evidence="10">The sequence shown here is derived from an EMBL/GenBank/DDBJ whole genome shotgun (WGS) entry which is preliminary data.</text>
</comment>
<dbReference type="InterPro" id="IPR036388">
    <property type="entry name" value="WH-like_DNA-bd_sf"/>
</dbReference>
<feature type="DNA-binding region" description="OmpR/PhoB-type" evidence="7">
    <location>
        <begin position="126"/>
        <end position="227"/>
    </location>
</feature>
<dbReference type="RefSeq" id="WP_290398452.1">
    <property type="nucleotide sequence ID" value="NZ_JAUHLN010000001.1"/>
</dbReference>
<accession>A0ABT8E344</accession>
<dbReference type="InterPro" id="IPR001867">
    <property type="entry name" value="OmpR/PhoB-type_DNA-bd"/>
</dbReference>
<evidence type="ECO:0000256" key="7">
    <source>
        <dbReference type="PROSITE-ProRule" id="PRU01091"/>
    </source>
</evidence>
<dbReference type="Pfam" id="PF00486">
    <property type="entry name" value="Trans_reg_C"/>
    <property type="match status" value="1"/>
</dbReference>
<evidence type="ECO:0000256" key="5">
    <source>
        <dbReference type="ARBA" id="ARBA00023163"/>
    </source>
</evidence>
<dbReference type="SUPFAM" id="SSF46894">
    <property type="entry name" value="C-terminal effector domain of the bipartite response regulators"/>
    <property type="match status" value="1"/>
</dbReference>
<reference evidence="10" key="1">
    <citation type="submission" date="2023-06" db="EMBL/GenBank/DDBJ databases">
        <title>Draft Genome Sequences of Representative Paenibacillus Polymyxa, Bacillus cereus, Fictibacillus sp., and Brevibacillus agri Strains Isolated from Amazonian Dark Earth.</title>
        <authorList>
            <person name="Pellegrinetti T.A."/>
            <person name="Cunha I.C.M."/>
            <person name="Chaves M.G."/>
            <person name="Freitas A.S."/>
            <person name="Silva A.V.R."/>
            <person name="Tsai S.M."/>
            <person name="Mendes L.W."/>
        </authorList>
    </citation>
    <scope>NUCLEOTIDE SEQUENCE</scope>
    <source>
        <strain evidence="10">CENA-BCM004</strain>
    </source>
</reference>
<evidence type="ECO:0000313" key="11">
    <source>
        <dbReference type="Proteomes" id="UP001168694"/>
    </source>
</evidence>
<dbReference type="Gene3D" id="3.40.50.2300">
    <property type="match status" value="1"/>
</dbReference>
<feature type="domain" description="Response regulatory" evidence="8">
    <location>
        <begin position="3"/>
        <end position="116"/>
    </location>
</feature>
<evidence type="ECO:0000256" key="3">
    <source>
        <dbReference type="ARBA" id="ARBA00023015"/>
    </source>
</evidence>
<evidence type="ECO:0000256" key="4">
    <source>
        <dbReference type="ARBA" id="ARBA00023125"/>
    </source>
</evidence>
<evidence type="ECO:0000256" key="6">
    <source>
        <dbReference type="PROSITE-ProRule" id="PRU00169"/>
    </source>
</evidence>
<name>A0ABT8E344_9BACL</name>
<keyword evidence="4 7" id="KW-0238">DNA-binding</keyword>
<keyword evidence="2" id="KW-0902">Two-component regulatory system</keyword>
<dbReference type="EMBL" id="JAUHLN010000001">
    <property type="protein sequence ID" value="MDN4072332.1"/>
    <property type="molecule type" value="Genomic_DNA"/>
</dbReference>
<keyword evidence="5" id="KW-0804">Transcription</keyword>
<evidence type="ECO:0000256" key="1">
    <source>
        <dbReference type="ARBA" id="ARBA00022553"/>
    </source>
</evidence>
<keyword evidence="11" id="KW-1185">Reference proteome</keyword>
<feature type="modified residue" description="4-aspartylphosphate" evidence="6">
    <location>
        <position position="52"/>
    </location>
</feature>
<evidence type="ECO:0000259" key="8">
    <source>
        <dbReference type="PROSITE" id="PS50110"/>
    </source>
</evidence>
<organism evidence="10 11">
    <name type="scientific">Fictibacillus terranigra</name>
    <dbReference type="NCBI Taxonomy" id="3058424"/>
    <lineage>
        <taxon>Bacteria</taxon>
        <taxon>Bacillati</taxon>
        <taxon>Bacillota</taxon>
        <taxon>Bacilli</taxon>
        <taxon>Bacillales</taxon>
        <taxon>Fictibacillaceae</taxon>
        <taxon>Fictibacillus</taxon>
    </lineage>
</organism>
<evidence type="ECO:0000313" key="10">
    <source>
        <dbReference type="EMBL" id="MDN4072332.1"/>
    </source>
</evidence>
<dbReference type="Proteomes" id="UP001168694">
    <property type="component" value="Unassembled WGS sequence"/>
</dbReference>
<sequence length="232" mass="26514">MKTILVVDDEDKILEVVSSYLRNDGFQTIEASTGQDAINQVRKGHIDFIILDLMLPDITGEDVCHIIRQEISVPILMLTAKVKEQERIKGLSLGADDYMVKPFSPKELVMRVKTILRRANEYDLLADRISYNGGELTIDSTSNEVFLNGTEVSLTPKEYKTLLVFARHPKRTFSRHELVGKVLGFNYEGDPRAIDQHIKNLRHKIEKNPKQPQYIQTVFGLGYRFKGSSYED</sequence>
<evidence type="ECO:0000259" key="9">
    <source>
        <dbReference type="PROSITE" id="PS51755"/>
    </source>
</evidence>
<dbReference type="Gene3D" id="1.10.10.10">
    <property type="entry name" value="Winged helix-like DNA-binding domain superfamily/Winged helix DNA-binding domain"/>
    <property type="match status" value="1"/>
</dbReference>
<keyword evidence="3" id="KW-0805">Transcription regulation</keyword>
<dbReference type="InterPro" id="IPR011006">
    <property type="entry name" value="CheY-like_superfamily"/>
</dbReference>
<dbReference type="PROSITE" id="PS50110">
    <property type="entry name" value="RESPONSE_REGULATORY"/>
    <property type="match status" value="1"/>
</dbReference>
<proteinExistence type="predicted"/>
<keyword evidence="1 6" id="KW-0597">Phosphoprotein</keyword>
<dbReference type="InterPro" id="IPR039420">
    <property type="entry name" value="WalR-like"/>
</dbReference>
<dbReference type="Gene3D" id="6.10.250.690">
    <property type="match status" value="1"/>
</dbReference>
<dbReference type="SMART" id="SM00862">
    <property type="entry name" value="Trans_reg_C"/>
    <property type="match status" value="1"/>
</dbReference>